<evidence type="ECO:0000256" key="7">
    <source>
        <dbReference type="SAM" id="Phobius"/>
    </source>
</evidence>
<protein>
    <recommendedName>
        <fullName evidence="8">Phosphatidic acid phosphatase type 2/haloperoxidase domain-containing protein</fullName>
    </recommendedName>
</protein>
<dbReference type="Pfam" id="PF01569">
    <property type="entry name" value="PAP2"/>
    <property type="match status" value="1"/>
</dbReference>
<feature type="transmembrane region" description="Helical" evidence="7">
    <location>
        <begin position="221"/>
        <end position="240"/>
    </location>
</feature>
<dbReference type="SMART" id="SM00014">
    <property type="entry name" value="acidPPc"/>
    <property type="match status" value="1"/>
</dbReference>
<feature type="transmembrane region" description="Helical" evidence="7">
    <location>
        <begin position="163"/>
        <end position="181"/>
    </location>
</feature>
<dbReference type="PANTHER" id="PTHR10165:SF35">
    <property type="entry name" value="RE23632P"/>
    <property type="match status" value="1"/>
</dbReference>
<accession>A0A8H7PRV9</accession>
<evidence type="ECO:0000313" key="9">
    <source>
        <dbReference type="EMBL" id="KAG2179354.1"/>
    </source>
</evidence>
<evidence type="ECO:0000256" key="5">
    <source>
        <dbReference type="ARBA" id="ARBA00023136"/>
    </source>
</evidence>
<dbReference type="Gene3D" id="1.20.144.10">
    <property type="entry name" value="Phosphatidic acid phosphatase type 2/haloperoxidase"/>
    <property type="match status" value="1"/>
</dbReference>
<feature type="compositionally biased region" description="Polar residues" evidence="6">
    <location>
        <begin position="285"/>
        <end position="316"/>
    </location>
</feature>
<evidence type="ECO:0000256" key="4">
    <source>
        <dbReference type="ARBA" id="ARBA00022989"/>
    </source>
</evidence>
<dbReference type="EMBL" id="JAEPRA010000010">
    <property type="protein sequence ID" value="KAG2179354.1"/>
    <property type="molecule type" value="Genomic_DNA"/>
</dbReference>
<organism evidence="9 10">
    <name type="scientific">Umbelopsis vinacea</name>
    <dbReference type="NCBI Taxonomy" id="44442"/>
    <lineage>
        <taxon>Eukaryota</taxon>
        <taxon>Fungi</taxon>
        <taxon>Fungi incertae sedis</taxon>
        <taxon>Mucoromycota</taxon>
        <taxon>Mucoromycotina</taxon>
        <taxon>Umbelopsidomycetes</taxon>
        <taxon>Umbelopsidales</taxon>
        <taxon>Umbelopsidaceae</taxon>
        <taxon>Umbelopsis</taxon>
    </lineage>
</organism>
<dbReference type="CDD" id="cd03390">
    <property type="entry name" value="PAP2_containing_1_like"/>
    <property type="match status" value="1"/>
</dbReference>
<gene>
    <name evidence="9" type="ORF">INT44_006200</name>
</gene>
<feature type="transmembrane region" description="Helical" evidence="7">
    <location>
        <begin position="193"/>
        <end position="215"/>
    </location>
</feature>
<feature type="transmembrane region" description="Helical" evidence="7">
    <location>
        <begin position="21"/>
        <end position="41"/>
    </location>
</feature>
<dbReference type="OrthoDB" id="8907274at2759"/>
<reference evidence="9" key="1">
    <citation type="submission" date="2020-12" db="EMBL/GenBank/DDBJ databases">
        <title>Metabolic potential, ecology and presence of endohyphal bacteria is reflected in genomic diversity of Mucoromycotina.</title>
        <authorList>
            <person name="Muszewska A."/>
            <person name="Okrasinska A."/>
            <person name="Steczkiewicz K."/>
            <person name="Drgas O."/>
            <person name="Orlowska M."/>
            <person name="Perlinska-Lenart U."/>
            <person name="Aleksandrzak-Piekarczyk T."/>
            <person name="Szatraj K."/>
            <person name="Zielenkiewicz U."/>
            <person name="Pilsyk S."/>
            <person name="Malc E."/>
            <person name="Mieczkowski P."/>
            <person name="Kruszewska J.S."/>
            <person name="Biernat P."/>
            <person name="Pawlowska J."/>
        </authorList>
    </citation>
    <scope>NUCLEOTIDE SEQUENCE</scope>
    <source>
        <strain evidence="9">WA0000051536</strain>
    </source>
</reference>
<dbReference type="GO" id="GO:0046839">
    <property type="term" value="P:phospholipid dephosphorylation"/>
    <property type="evidence" value="ECO:0007669"/>
    <property type="project" value="TreeGrafter"/>
</dbReference>
<dbReference type="InterPro" id="IPR000326">
    <property type="entry name" value="PAP2/HPO"/>
</dbReference>
<evidence type="ECO:0000256" key="6">
    <source>
        <dbReference type="SAM" id="MobiDB-lite"/>
    </source>
</evidence>
<feature type="region of interest" description="Disordered" evidence="6">
    <location>
        <begin position="285"/>
        <end position="324"/>
    </location>
</feature>
<keyword evidence="10" id="KW-1185">Reference proteome</keyword>
<feature type="transmembrane region" description="Helical" evidence="7">
    <location>
        <begin position="61"/>
        <end position="84"/>
    </location>
</feature>
<dbReference type="InterPro" id="IPR036938">
    <property type="entry name" value="PAP2/HPO_sf"/>
</dbReference>
<keyword evidence="4 7" id="KW-1133">Transmembrane helix</keyword>
<name>A0A8H7PRV9_9FUNG</name>
<dbReference type="GO" id="GO:0016020">
    <property type="term" value="C:membrane"/>
    <property type="evidence" value="ECO:0007669"/>
    <property type="project" value="UniProtKB-SubCell"/>
</dbReference>
<evidence type="ECO:0000256" key="3">
    <source>
        <dbReference type="ARBA" id="ARBA00022692"/>
    </source>
</evidence>
<evidence type="ECO:0000256" key="1">
    <source>
        <dbReference type="ARBA" id="ARBA00004141"/>
    </source>
</evidence>
<comment type="similarity">
    <text evidence="2">Belongs to the PA-phosphatase related phosphoesterase family.</text>
</comment>
<dbReference type="GO" id="GO:0006644">
    <property type="term" value="P:phospholipid metabolic process"/>
    <property type="evidence" value="ECO:0007669"/>
    <property type="project" value="InterPro"/>
</dbReference>
<feature type="transmembrane region" description="Helical" evidence="7">
    <location>
        <begin position="96"/>
        <end position="116"/>
    </location>
</feature>
<evidence type="ECO:0000313" key="10">
    <source>
        <dbReference type="Proteomes" id="UP000612746"/>
    </source>
</evidence>
<comment type="caution">
    <text evidence="9">The sequence shown here is derived from an EMBL/GenBank/DDBJ whole genome shotgun (WGS) entry which is preliminary data.</text>
</comment>
<evidence type="ECO:0000259" key="8">
    <source>
        <dbReference type="SMART" id="SM00014"/>
    </source>
</evidence>
<keyword evidence="5 7" id="KW-0472">Membrane</keyword>
<proteinExistence type="inferred from homology"/>
<dbReference type="SUPFAM" id="SSF48317">
    <property type="entry name" value="Acid phosphatase/Vanadium-dependent haloperoxidase"/>
    <property type="match status" value="1"/>
</dbReference>
<feature type="domain" description="Phosphatidic acid phosphatase type 2/haloperoxidase" evidence="8">
    <location>
        <begin position="93"/>
        <end position="240"/>
    </location>
</feature>
<comment type="subcellular location">
    <subcellularLocation>
        <location evidence="1">Membrane</location>
        <topology evidence="1">Multi-pass membrane protein</topology>
    </subcellularLocation>
</comment>
<dbReference type="AlphaFoldDB" id="A0A8H7PRV9"/>
<dbReference type="Proteomes" id="UP000612746">
    <property type="component" value="Unassembled WGS sequence"/>
</dbReference>
<dbReference type="PANTHER" id="PTHR10165">
    <property type="entry name" value="LIPID PHOSPHATE PHOSPHATASE"/>
    <property type="match status" value="1"/>
</dbReference>
<sequence length="324" mass="35894">MSLKPFKGRRKHLFLSYLKDWLLVIILIVVFLVIDSIDPFFSEFPVQNRRLMYSLKNDTLSIGVLAVLAVVVPFIIIALVSIFLVRSPLDLHNGTLGLLVSVSFTIMITEIVKLTVGAHRPDFLAVCAPREGAMDPPLGLSNLSVCTRPLDYLLKDAFKSFPSGHTSVGFAGLVYLSLYFAGKLQIFVLKTGYFYRGFIVVMPILGAFLIGVSRITDYKHHTWDVVIAALIGTLFAFFAYHQYYPSLWSPHSGIPFEPRIAKRNELATNDDISISQQLAADYGSNEDNYQLGNTSGTSGQSFEMSNSRSQANNPSNDPIAAKVS</sequence>
<dbReference type="GO" id="GO:0008195">
    <property type="term" value="F:phosphatidate phosphatase activity"/>
    <property type="evidence" value="ECO:0007669"/>
    <property type="project" value="TreeGrafter"/>
</dbReference>
<keyword evidence="3 7" id="KW-0812">Transmembrane</keyword>
<dbReference type="InterPro" id="IPR043216">
    <property type="entry name" value="PAP-like"/>
</dbReference>
<evidence type="ECO:0000256" key="2">
    <source>
        <dbReference type="ARBA" id="ARBA00008816"/>
    </source>
</evidence>